<evidence type="ECO:0000313" key="2">
    <source>
        <dbReference type="Proteomes" id="UP000243579"/>
    </source>
</evidence>
<sequence length="122" mass="13826">MSDYDESFEDFDDHVAEASHAPSSIIYEDVSFEAESDSPPVFAVGDQVDVYWAAEEAWFHGIVRASKPPQYFIAYDDGDEQWEVRQCTHVLECITRKIQIGRCVTSACQSSNEHGKDYYTAS</sequence>
<organism evidence="1 2">
    <name type="scientific">Achlya hypogyna</name>
    <name type="common">Oomycete</name>
    <name type="synonym">Protoachlya hypogyna</name>
    <dbReference type="NCBI Taxonomy" id="1202772"/>
    <lineage>
        <taxon>Eukaryota</taxon>
        <taxon>Sar</taxon>
        <taxon>Stramenopiles</taxon>
        <taxon>Oomycota</taxon>
        <taxon>Saprolegniomycetes</taxon>
        <taxon>Saprolegniales</taxon>
        <taxon>Achlyaceae</taxon>
        <taxon>Achlya</taxon>
    </lineage>
</organism>
<keyword evidence="2" id="KW-1185">Reference proteome</keyword>
<dbReference type="Gene3D" id="2.30.30.140">
    <property type="match status" value="1"/>
</dbReference>
<proteinExistence type="predicted"/>
<dbReference type="Proteomes" id="UP000243579">
    <property type="component" value="Unassembled WGS sequence"/>
</dbReference>
<evidence type="ECO:0000313" key="1">
    <source>
        <dbReference type="EMBL" id="OQR97576.1"/>
    </source>
</evidence>
<accession>A0A1V9ZHW7</accession>
<comment type="caution">
    <text evidence="1">The sequence shown here is derived from an EMBL/GenBank/DDBJ whole genome shotgun (WGS) entry which is preliminary data.</text>
</comment>
<reference evidence="1 2" key="1">
    <citation type="journal article" date="2014" name="Genome Biol. Evol.">
        <title>The secreted proteins of Achlya hypogyna and Thraustotheca clavata identify the ancestral oomycete secretome and reveal gene acquisitions by horizontal gene transfer.</title>
        <authorList>
            <person name="Misner I."/>
            <person name="Blouin N."/>
            <person name="Leonard G."/>
            <person name="Richards T.A."/>
            <person name="Lane C.E."/>
        </authorList>
    </citation>
    <scope>NUCLEOTIDE SEQUENCE [LARGE SCALE GENOMIC DNA]</scope>
    <source>
        <strain evidence="1 2">ATCC 48635</strain>
    </source>
</reference>
<dbReference type="OrthoDB" id="79171at2759"/>
<dbReference type="AlphaFoldDB" id="A0A1V9ZHW7"/>
<gene>
    <name evidence="1" type="ORF">ACHHYP_10154</name>
</gene>
<dbReference type="EMBL" id="JNBR01000100">
    <property type="protein sequence ID" value="OQR97576.1"/>
    <property type="molecule type" value="Genomic_DNA"/>
</dbReference>
<protein>
    <recommendedName>
        <fullName evidence="3">Tudor domain-containing protein</fullName>
    </recommendedName>
</protein>
<name>A0A1V9ZHW7_ACHHY</name>
<evidence type="ECO:0008006" key="3">
    <source>
        <dbReference type="Google" id="ProtNLM"/>
    </source>
</evidence>